<dbReference type="HOGENOM" id="CLU_071837_0_0_11"/>
<dbReference type="GO" id="GO:0000105">
    <property type="term" value="P:L-histidine biosynthetic process"/>
    <property type="evidence" value="ECO:0007669"/>
    <property type="project" value="UniProtKB-UniPathway"/>
</dbReference>
<dbReference type="Gene3D" id="3.40.50.880">
    <property type="match status" value="1"/>
</dbReference>
<evidence type="ECO:0000256" key="1">
    <source>
        <dbReference type="ARBA" id="ARBA00005091"/>
    </source>
</evidence>
<dbReference type="AlphaFoldDB" id="C7LZ83"/>
<dbReference type="GO" id="GO:0016829">
    <property type="term" value="F:lyase activity"/>
    <property type="evidence" value="ECO:0007669"/>
    <property type="project" value="UniProtKB-KW"/>
</dbReference>
<evidence type="ECO:0000313" key="19">
    <source>
        <dbReference type="EMBL" id="ACU54041.1"/>
    </source>
</evidence>
<evidence type="ECO:0000259" key="18">
    <source>
        <dbReference type="Pfam" id="PF00117"/>
    </source>
</evidence>
<dbReference type="NCBIfam" id="TIGR01855">
    <property type="entry name" value="IMP_synth_hisH"/>
    <property type="match status" value="1"/>
</dbReference>
<keyword evidence="9" id="KW-0368">Histidine biosynthesis</keyword>
<evidence type="ECO:0000256" key="3">
    <source>
        <dbReference type="ARBA" id="ARBA00012809"/>
    </source>
</evidence>
<feature type="active site" evidence="17">
    <location>
        <position position="184"/>
    </location>
</feature>
<dbReference type="RefSeq" id="WP_015798527.1">
    <property type="nucleotide sequence ID" value="NC_013124.1"/>
</dbReference>
<dbReference type="InterPro" id="IPR017926">
    <property type="entry name" value="GATASE"/>
</dbReference>
<evidence type="ECO:0000256" key="13">
    <source>
        <dbReference type="ARBA" id="ARBA00031411"/>
    </source>
</evidence>
<proteinExistence type="predicted"/>
<dbReference type="EC" id="4.3.2.10" evidence="3"/>
<dbReference type="PANTHER" id="PTHR42701">
    <property type="entry name" value="IMIDAZOLE GLYCEROL PHOSPHATE SYNTHASE SUBUNIT HISH"/>
    <property type="match status" value="1"/>
</dbReference>
<evidence type="ECO:0000256" key="8">
    <source>
        <dbReference type="ARBA" id="ARBA00022962"/>
    </source>
</evidence>
<keyword evidence="8 19" id="KW-0315">Glutamine amidotransferase</keyword>
<organism evidence="19 20">
    <name type="scientific">Acidimicrobium ferrooxidans (strain DSM 10331 / JCM 15462 / NBRC 103882 / ICP)</name>
    <dbReference type="NCBI Taxonomy" id="525909"/>
    <lineage>
        <taxon>Bacteria</taxon>
        <taxon>Bacillati</taxon>
        <taxon>Actinomycetota</taxon>
        <taxon>Acidimicrobiia</taxon>
        <taxon>Acidimicrobiales</taxon>
        <taxon>Acidimicrobiaceae</taxon>
        <taxon>Acidimicrobium</taxon>
    </lineage>
</organism>
<dbReference type="STRING" id="525909.Afer_1108"/>
<dbReference type="KEGG" id="afo:Afer_1108"/>
<evidence type="ECO:0000256" key="14">
    <source>
        <dbReference type="ARBA" id="ARBA00032399"/>
    </source>
</evidence>
<evidence type="ECO:0000313" key="20">
    <source>
        <dbReference type="Proteomes" id="UP000000771"/>
    </source>
</evidence>
<comment type="subunit">
    <text evidence="2">Heterodimer of HisH and HisF.</text>
</comment>
<comment type="catalytic activity">
    <reaction evidence="15">
        <text>5-[(5-phospho-1-deoxy-D-ribulos-1-ylimino)methylamino]-1-(5-phospho-beta-D-ribosyl)imidazole-4-carboxamide + L-glutamine = D-erythro-1-(imidazol-4-yl)glycerol 3-phosphate + 5-amino-1-(5-phospho-beta-D-ribosyl)imidazole-4-carboxamide + L-glutamate + H(+)</text>
        <dbReference type="Rhea" id="RHEA:24793"/>
        <dbReference type="ChEBI" id="CHEBI:15378"/>
        <dbReference type="ChEBI" id="CHEBI:29985"/>
        <dbReference type="ChEBI" id="CHEBI:58278"/>
        <dbReference type="ChEBI" id="CHEBI:58359"/>
        <dbReference type="ChEBI" id="CHEBI:58475"/>
        <dbReference type="ChEBI" id="CHEBI:58525"/>
        <dbReference type="EC" id="4.3.2.10"/>
    </reaction>
</comment>
<evidence type="ECO:0000256" key="2">
    <source>
        <dbReference type="ARBA" id="ARBA00011152"/>
    </source>
</evidence>
<feature type="domain" description="Glutamine amidotransferase" evidence="18">
    <location>
        <begin position="39"/>
        <end position="187"/>
    </location>
</feature>
<evidence type="ECO:0000256" key="7">
    <source>
        <dbReference type="ARBA" id="ARBA00022801"/>
    </source>
</evidence>
<dbReference type="PIRSF" id="PIRSF000495">
    <property type="entry name" value="Amidotransf_hisH"/>
    <property type="match status" value="1"/>
</dbReference>
<evidence type="ECO:0000256" key="4">
    <source>
        <dbReference type="ARBA" id="ARBA00012918"/>
    </source>
</evidence>
<dbReference type="OrthoDB" id="9807137at2"/>
<gene>
    <name evidence="19" type="ordered locus">Afer_1108</name>
</gene>
<evidence type="ECO:0000256" key="16">
    <source>
        <dbReference type="ARBA" id="ARBA00049534"/>
    </source>
</evidence>
<accession>C7LZ83</accession>
<keyword evidence="10" id="KW-0456">Lyase</keyword>
<keyword evidence="7" id="KW-0378">Hydrolase</keyword>
<dbReference type="eggNOG" id="COG0118">
    <property type="taxonomic scope" value="Bacteria"/>
</dbReference>
<evidence type="ECO:0000256" key="15">
    <source>
        <dbReference type="ARBA" id="ARBA00047838"/>
    </source>
</evidence>
<dbReference type="EMBL" id="CP001631">
    <property type="protein sequence ID" value="ACU54041.1"/>
    <property type="molecule type" value="Genomic_DNA"/>
</dbReference>
<feature type="active site" evidence="17">
    <location>
        <position position="182"/>
    </location>
</feature>
<dbReference type="SUPFAM" id="SSF52317">
    <property type="entry name" value="Class I glutamine amidotransferase-like"/>
    <property type="match status" value="1"/>
</dbReference>
<dbReference type="Proteomes" id="UP000000771">
    <property type="component" value="Chromosome"/>
</dbReference>
<evidence type="ECO:0000256" key="17">
    <source>
        <dbReference type="PIRSR" id="PIRSR000495-1"/>
    </source>
</evidence>
<name>C7LZ83_ACIFD</name>
<comment type="catalytic activity">
    <reaction evidence="16">
        <text>L-glutamine + H2O = L-glutamate + NH4(+)</text>
        <dbReference type="Rhea" id="RHEA:15889"/>
        <dbReference type="ChEBI" id="CHEBI:15377"/>
        <dbReference type="ChEBI" id="CHEBI:28938"/>
        <dbReference type="ChEBI" id="CHEBI:29985"/>
        <dbReference type="ChEBI" id="CHEBI:58359"/>
        <dbReference type="EC" id="3.5.1.2"/>
    </reaction>
</comment>
<dbReference type="InterPro" id="IPR010139">
    <property type="entry name" value="Imidazole-glycPsynth_HisH"/>
</dbReference>
<evidence type="ECO:0000256" key="12">
    <source>
        <dbReference type="ARBA" id="ARBA00030129"/>
    </source>
</evidence>
<evidence type="ECO:0000256" key="10">
    <source>
        <dbReference type="ARBA" id="ARBA00023239"/>
    </source>
</evidence>
<evidence type="ECO:0000256" key="11">
    <source>
        <dbReference type="ARBA" id="ARBA00025299"/>
    </source>
</evidence>
<reference evidence="19 20" key="1">
    <citation type="journal article" date="2009" name="Stand. Genomic Sci.">
        <title>Complete genome sequence of Acidimicrobium ferrooxidans type strain (ICP).</title>
        <authorList>
            <person name="Clum A."/>
            <person name="Nolan M."/>
            <person name="Lang E."/>
            <person name="Glavina Del Rio T."/>
            <person name="Tice H."/>
            <person name="Copeland A."/>
            <person name="Cheng J.F."/>
            <person name="Lucas S."/>
            <person name="Chen F."/>
            <person name="Bruce D."/>
            <person name="Goodwin L."/>
            <person name="Pitluck S."/>
            <person name="Ivanova N."/>
            <person name="Mavrommatis K."/>
            <person name="Mikhailova N."/>
            <person name="Pati A."/>
            <person name="Chen A."/>
            <person name="Palaniappan K."/>
            <person name="Goker M."/>
            <person name="Spring S."/>
            <person name="Land M."/>
            <person name="Hauser L."/>
            <person name="Chang Y.J."/>
            <person name="Jeffries C.C."/>
            <person name="Chain P."/>
            <person name="Bristow J."/>
            <person name="Eisen J.A."/>
            <person name="Markowitz V."/>
            <person name="Hugenholtz P."/>
            <person name="Kyrpides N.C."/>
            <person name="Klenk H.P."/>
            <person name="Lapidus A."/>
        </authorList>
    </citation>
    <scope>NUCLEOTIDE SEQUENCE [LARGE SCALE GENOMIC DNA]</scope>
    <source>
        <strain evidence="20">DSM 10331 / JCM 15462 / NBRC 103882 / ICP</strain>
    </source>
</reference>
<dbReference type="InterPro" id="IPR029062">
    <property type="entry name" value="Class_I_gatase-like"/>
</dbReference>
<comment type="pathway">
    <text evidence="1">Amino-acid biosynthesis; L-histidine biosynthesis; L-histidine from 5-phospho-alpha-D-ribose 1-diphosphate: step 5/9.</text>
</comment>
<feature type="active site" description="Nucleophile" evidence="17">
    <location>
        <position position="82"/>
    </location>
</feature>
<comment type="function">
    <text evidence="11">IGPS catalyzes the conversion of PRFAR and glutamine to IGP, AICAR and glutamate. The HisH subunit catalyzes the hydrolysis of glutamine to glutamate and ammonia as part of the synthesis of IGP and AICAR. The resulting ammonia molecule is channeled to the active site of HisF.</text>
</comment>
<dbReference type="GO" id="GO:0000107">
    <property type="term" value="F:imidazoleglycerol-phosphate synthase activity"/>
    <property type="evidence" value="ECO:0007669"/>
    <property type="project" value="RHEA"/>
</dbReference>
<sequence length="205" mass="21770">MSAAIVVADIGIGNIGAAVGAWRALGHPVRRGSDRADFDEARLLVVPGVGHLGSVLDALAATGLDEAMVRRRERGMATLGVCVGMQALFDGGDEAPDRVGLGLLPGWVERMSPAPRLPEMQWNRLRVAEGASGPLAVLEGAWVYFVHSYAVATTPAALAFEEFGGTWVAAAGRDALLGVQFHPERSGAKGLRFLDALWRWVQEEC</sequence>
<dbReference type="Pfam" id="PF00117">
    <property type="entry name" value="GATase"/>
    <property type="match status" value="1"/>
</dbReference>
<dbReference type="PROSITE" id="PS51273">
    <property type="entry name" value="GATASE_TYPE_1"/>
    <property type="match status" value="1"/>
</dbReference>
<evidence type="ECO:0000256" key="5">
    <source>
        <dbReference type="ARBA" id="ARBA00016320"/>
    </source>
</evidence>
<dbReference type="UniPathway" id="UPA00031">
    <property type="reaction ID" value="UER00010"/>
</dbReference>
<dbReference type="PANTHER" id="PTHR42701:SF1">
    <property type="entry name" value="IMIDAZOLE GLYCEROL PHOSPHATE SYNTHASE SUBUNIT HISH"/>
    <property type="match status" value="1"/>
</dbReference>
<dbReference type="GO" id="GO:0004359">
    <property type="term" value="F:glutaminase activity"/>
    <property type="evidence" value="ECO:0007669"/>
    <property type="project" value="UniProtKB-EC"/>
</dbReference>
<keyword evidence="19" id="KW-0808">Transferase</keyword>
<dbReference type="EC" id="3.5.1.2" evidence="4"/>
<protein>
    <recommendedName>
        <fullName evidence="5">Imidazole glycerol phosphate synthase subunit HisH</fullName>
        <ecNumber evidence="4">3.5.1.2</ecNumber>
        <ecNumber evidence="3">4.3.2.10</ecNumber>
    </recommendedName>
    <alternativeName>
        <fullName evidence="12">IGP synthase glutaminase subunit</fullName>
    </alternativeName>
    <alternativeName>
        <fullName evidence="13">IGP synthase subunit HisH</fullName>
    </alternativeName>
    <alternativeName>
        <fullName evidence="14">ImGP synthase subunit HisH</fullName>
    </alternativeName>
</protein>
<keyword evidence="20" id="KW-1185">Reference proteome</keyword>
<evidence type="ECO:0000256" key="9">
    <source>
        <dbReference type="ARBA" id="ARBA00023102"/>
    </source>
</evidence>
<evidence type="ECO:0000256" key="6">
    <source>
        <dbReference type="ARBA" id="ARBA00022605"/>
    </source>
</evidence>
<keyword evidence="6" id="KW-0028">Amino-acid biosynthesis</keyword>